<keyword evidence="4" id="KW-0804">Transcription</keyword>
<protein>
    <submittedName>
        <fullName evidence="6">DNA-binding transcriptional regulator, LysR family</fullName>
    </submittedName>
</protein>
<dbReference type="Gene3D" id="3.40.190.290">
    <property type="match status" value="1"/>
</dbReference>
<keyword evidence="2" id="KW-0805">Transcription regulation</keyword>
<dbReference type="PROSITE" id="PS50931">
    <property type="entry name" value="HTH_LYSR"/>
    <property type="match status" value="1"/>
</dbReference>
<evidence type="ECO:0000256" key="1">
    <source>
        <dbReference type="ARBA" id="ARBA00009437"/>
    </source>
</evidence>
<organism evidence="6 7">
    <name type="scientific">Nocardioides scoriae</name>
    <dbReference type="NCBI Taxonomy" id="642780"/>
    <lineage>
        <taxon>Bacteria</taxon>
        <taxon>Bacillati</taxon>
        <taxon>Actinomycetota</taxon>
        <taxon>Actinomycetes</taxon>
        <taxon>Propionibacteriales</taxon>
        <taxon>Nocardioidaceae</taxon>
        <taxon>Nocardioides</taxon>
    </lineage>
</organism>
<keyword evidence="3 6" id="KW-0238">DNA-binding</keyword>
<dbReference type="Pfam" id="PF00126">
    <property type="entry name" value="HTH_1"/>
    <property type="match status" value="1"/>
</dbReference>
<dbReference type="AlphaFoldDB" id="A0A1H1R1V6"/>
<feature type="domain" description="HTH lysR-type" evidence="5">
    <location>
        <begin position="22"/>
        <end position="79"/>
    </location>
</feature>
<evidence type="ECO:0000313" key="7">
    <source>
        <dbReference type="Proteomes" id="UP000198859"/>
    </source>
</evidence>
<accession>A0A1H1R1V6</accession>
<dbReference type="PANTHER" id="PTHR30346:SF29">
    <property type="entry name" value="LYSR SUBSTRATE-BINDING"/>
    <property type="match status" value="1"/>
</dbReference>
<dbReference type="InterPro" id="IPR005119">
    <property type="entry name" value="LysR_subst-bd"/>
</dbReference>
<dbReference type="SUPFAM" id="SSF53850">
    <property type="entry name" value="Periplasmic binding protein-like II"/>
    <property type="match status" value="1"/>
</dbReference>
<dbReference type="InterPro" id="IPR000847">
    <property type="entry name" value="LysR_HTH_N"/>
</dbReference>
<gene>
    <name evidence="6" type="ORF">SAMN04488570_1566</name>
</gene>
<dbReference type="Gene3D" id="1.10.10.10">
    <property type="entry name" value="Winged helix-like DNA-binding domain superfamily/Winged helix DNA-binding domain"/>
    <property type="match status" value="1"/>
</dbReference>
<evidence type="ECO:0000256" key="4">
    <source>
        <dbReference type="ARBA" id="ARBA00023163"/>
    </source>
</evidence>
<dbReference type="STRING" id="642780.SAMN04488570_1566"/>
<dbReference type="CDD" id="cd05466">
    <property type="entry name" value="PBP2_LTTR_substrate"/>
    <property type="match status" value="1"/>
</dbReference>
<reference evidence="7" key="1">
    <citation type="submission" date="2016-10" db="EMBL/GenBank/DDBJ databases">
        <authorList>
            <person name="Varghese N."/>
            <person name="Submissions S."/>
        </authorList>
    </citation>
    <scope>NUCLEOTIDE SEQUENCE [LARGE SCALE GENOMIC DNA]</scope>
    <source>
        <strain evidence="7">DSM 22127</strain>
    </source>
</reference>
<dbReference type="SUPFAM" id="SSF46785">
    <property type="entry name" value="Winged helix' DNA-binding domain"/>
    <property type="match status" value="1"/>
</dbReference>
<comment type="similarity">
    <text evidence="1">Belongs to the LysR transcriptional regulatory family.</text>
</comment>
<dbReference type="GO" id="GO:0003700">
    <property type="term" value="F:DNA-binding transcription factor activity"/>
    <property type="evidence" value="ECO:0007669"/>
    <property type="project" value="InterPro"/>
</dbReference>
<dbReference type="GO" id="GO:0032993">
    <property type="term" value="C:protein-DNA complex"/>
    <property type="evidence" value="ECO:0007669"/>
    <property type="project" value="TreeGrafter"/>
</dbReference>
<evidence type="ECO:0000313" key="6">
    <source>
        <dbReference type="EMBL" id="SDS29673.1"/>
    </source>
</evidence>
<sequence length="329" mass="35395">MGVGSNLLISLNILVFCQEARVRLEQLEFIAAVVEHGSLRRASEELHLSQPALSEAVGKLERELGVTLLDRRRSGSRISHEGRELLGAMTEVLDAAERLRAAAGERAGATRVIRVGTVDAGTCSVLVPAVREFRVDRPQTGVEVADLQQAPIHRGLVEGSLHLGLVNLLPGDDTPPELDATVLVHGRPVVVLPAAHPLARAGEVRVEQLRAEPFVSMRAGYLMHRFAHRLFEGRPPRTTYATDGATTGKVMVAEGLGLTVLPDYSVAQDPLERAGVIVHRPIAGDRTTVSLVLLAHREAQVPAAVRALARILVGRGRTYRETATSTLSG</sequence>
<proteinExistence type="inferred from homology"/>
<evidence type="ECO:0000256" key="3">
    <source>
        <dbReference type="ARBA" id="ARBA00023125"/>
    </source>
</evidence>
<dbReference type="InterPro" id="IPR036390">
    <property type="entry name" value="WH_DNA-bd_sf"/>
</dbReference>
<evidence type="ECO:0000259" key="5">
    <source>
        <dbReference type="PROSITE" id="PS50931"/>
    </source>
</evidence>
<dbReference type="Pfam" id="PF03466">
    <property type="entry name" value="LysR_substrate"/>
    <property type="match status" value="1"/>
</dbReference>
<dbReference type="InterPro" id="IPR036388">
    <property type="entry name" value="WH-like_DNA-bd_sf"/>
</dbReference>
<dbReference type="PRINTS" id="PR00039">
    <property type="entry name" value="HTHLYSR"/>
</dbReference>
<dbReference type="Proteomes" id="UP000198859">
    <property type="component" value="Chromosome I"/>
</dbReference>
<evidence type="ECO:0000256" key="2">
    <source>
        <dbReference type="ARBA" id="ARBA00023015"/>
    </source>
</evidence>
<keyword evidence="7" id="KW-1185">Reference proteome</keyword>
<name>A0A1H1R1V6_9ACTN</name>
<dbReference type="PANTHER" id="PTHR30346">
    <property type="entry name" value="TRANSCRIPTIONAL DUAL REGULATOR HCAR-RELATED"/>
    <property type="match status" value="1"/>
</dbReference>
<dbReference type="GO" id="GO:0003677">
    <property type="term" value="F:DNA binding"/>
    <property type="evidence" value="ECO:0007669"/>
    <property type="project" value="UniProtKB-KW"/>
</dbReference>
<dbReference type="EMBL" id="LT629757">
    <property type="protein sequence ID" value="SDS29673.1"/>
    <property type="molecule type" value="Genomic_DNA"/>
</dbReference>